<keyword evidence="3" id="KW-1185">Reference proteome</keyword>
<feature type="transmembrane region" description="Helical" evidence="1">
    <location>
        <begin position="302"/>
        <end position="320"/>
    </location>
</feature>
<feature type="transmembrane region" description="Helical" evidence="1">
    <location>
        <begin position="176"/>
        <end position="206"/>
    </location>
</feature>
<gene>
    <name evidence="2" type="ORF">dnm_004570</name>
</gene>
<keyword evidence="1" id="KW-1133">Transmembrane helix</keyword>
<organism evidence="2 3">
    <name type="scientific">Desulfonema magnum</name>
    <dbReference type="NCBI Taxonomy" id="45655"/>
    <lineage>
        <taxon>Bacteria</taxon>
        <taxon>Pseudomonadati</taxon>
        <taxon>Thermodesulfobacteriota</taxon>
        <taxon>Desulfobacteria</taxon>
        <taxon>Desulfobacterales</taxon>
        <taxon>Desulfococcaceae</taxon>
        <taxon>Desulfonema</taxon>
    </lineage>
</organism>
<name>A0A975GK89_9BACT</name>
<accession>A0A975GK89</accession>
<evidence type="ECO:0000313" key="3">
    <source>
        <dbReference type="Proteomes" id="UP000663722"/>
    </source>
</evidence>
<sequence>MISPQTVVKPAILIAALLLILPTVITYTPYQMGWEELYFSHRALSLNQAFWTADFKGMEEALSIMAKSPVMAFLSLPWGPIGGTAGGVGLVVFTMALLTWIFIFISFHMMKKTGVPDWVILLASLSVFLNPFLKGYAGRLLIDQLVSWIILSFLLLISLELEAGDKSSAGSFSRGCLWGAIVSAGLFCKVTFIYFMGLAIPIIIFLKWRKDGIRYLGITLFGAFLLCLPSFLIWMKFGKLYLGHAWASSWGPRAIFYAANDTSYFAFWERFFHAVNWSVFPCAIILVLIFRMILKRQMQWTQFLPAVVIFSYLFLCSTSQNSDLRFLMPVMIALPFTMAAALSKSEESRYIPRIKNVLILMIIVASVPMTQVPKLDKVHELTRLFSVLKHHGVKNILMATDSTFLNTESLLLSKEFLGKNGDTLKIATLVYDDMHARELEYSFERIDKADAVLFEKPLPKEPSFTNKKVKEYHNRAVSVMGLFPQMEVPDVEVFLSTEK</sequence>
<feature type="transmembrane region" description="Helical" evidence="1">
    <location>
        <begin position="354"/>
        <end position="372"/>
    </location>
</feature>
<feature type="transmembrane region" description="Helical" evidence="1">
    <location>
        <begin position="212"/>
        <end position="234"/>
    </location>
</feature>
<feature type="transmembrane region" description="Helical" evidence="1">
    <location>
        <begin position="271"/>
        <end position="290"/>
    </location>
</feature>
<dbReference type="Proteomes" id="UP000663722">
    <property type="component" value="Chromosome"/>
</dbReference>
<dbReference type="EMBL" id="CP061800">
    <property type="protein sequence ID" value="QTA84461.1"/>
    <property type="molecule type" value="Genomic_DNA"/>
</dbReference>
<evidence type="ECO:0000313" key="2">
    <source>
        <dbReference type="EMBL" id="QTA84461.1"/>
    </source>
</evidence>
<keyword evidence="1" id="KW-0812">Transmembrane</keyword>
<proteinExistence type="predicted"/>
<dbReference type="RefSeq" id="WP_207680941.1">
    <property type="nucleotide sequence ID" value="NZ_CP061800.1"/>
</dbReference>
<protein>
    <submittedName>
        <fullName evidence="2">Uncharacterized protein</fullName>
    </submittedName>
</protein>
<evidence type="ECO:0000256" key="1">
    <source>
        <dbReference type="SAM" id="Phobius"/>
    </source>
</evidence>
<feature type="transmembrane region" description="Helical" evidence="1">
    <location>
        <begin position="81"/>
        <end position="103"/>
    </location>
</feature>
<dbReference type="KEGG" id="dmm:dnm_004570"/>
<feature type="transmembrane region" description="Helical" evidence="1">
    <location>
        <begin position="145"/>
        <end position="164"/>
    </location>
</feature>
<dbReference type="AlphaFoldDB" id="A0A975GK89"/>
<feature type="transmembrane region" description="Helical" evidence="1">
    <location>
        <begin position="326"/>
        <end position="342"/>
    </location>
</feature>
<keyword evidence="1" id="KW-0472">Membrane</keyword>
<reference evidence="2" key="1">
    <citation type="journal article" date="2021" name="Microb. Physiol.">
        <title>Proteogenomic Insights into the Physiology of Marine, Sulfate-Reducing, Filamentous Desulfonema limicola and Desulfonema magnum.</title>
        <authorList>
            <person name="Schnaars V."/>
            <person name="Wohlbrand L."/>
            <person name="Scheve S."/>
            <person name="Hinrichs C."/>
            <person name="Reinhardt R."/>
            <person name="Rabus R."/>
        </authorList>
    </citation>
    <scope>NUCLEOTIDE SEQUENCE</scope>
    <source>
        <strain evidence="2">4be13</strain>
    </source>
</reference>